<evidence type="ECO:0000256" key="2">
    <source>
        <dbReference type="ARBA" id="ARBA00012438"/>
    </source>
</evidence>
<dbReference type="Pfam" id="PF02518">
    <property type="entry name" value="HATPase_c"/>
    <property type="match status" value="1"/>
</dbReference>
<dbReference type="Pfam" id="PF00512">
    <property type="entry name" value="HisKA"/>
    <property type="match status" value="1"/>
</dbReference>
<dbReference type="InterPro" id="IPR013656">
    <property type="entry name" value="PAS_4"/>
</dbReference>
<proteinExistence type="predicted"/>
<evidence type="ECO:0000259" key="8">
    <source>
        <dbReference type="PROSITE" id="PS50110"/>
    </source>
</evidence>
<dbReference type="SUPFAM" id="SSF47384">
    <property type="entry name" value="Homodimeric domain of signal transducing histidine kinase"/>
    <property type="match status" value="1"/>
</dbReference>
<dbReference type="EC" id="2.7.13.3" evidence="2"/>
<dbReference type="OrthoDB" id="8477070at2"/>
<dbReference type="RefSeq" id="WP_085442095.1">
    <property type="nucleotide sequence ID" value="NZ_LVJN01000019.1"/>
</dbReference>
<dbReference type="CDD" id="cd00130">
    <property type="entry name" value="PAS"/>
    <property type="match status" value="1"/>
</dbReference>
<dbReference type="Pfam" id="PF08448">
    <property type="entry name" value="PAS_4"/>
    <property type="match status" value="1"/>
</dbReference>
<dbReference type="InterPro" id="IPR005467">
    <property type="entry name" value="His_kinase_dom"/>
</dbReference>
<feature type="domain" description="Response regulatory" evidence="8">
    <location>
        <begin position="532"/>
        <end position="649"/>
    </location>
</feature>
<dbReference type="SUPFAM" id="SSF55874">
    <property type="entry name" value="ATPase domain of HSP90 chaperone/DNA topoisomerase II/histidine kinase"/>
    <property type="match status" value="1"/>
</dbReference>
<accession>A0A1Y2K4R6</accession>
<dbReference type="EMBL" id="LVJN01000019">
    <property type="protein sequence ID" value="OSM03973.1"/>
    <property type="molecule type" value="Genomic_DNA"/>
</dbReference>
<sequence>MTEDSAQWSDDALAQGLAQAGVGVWQWREADDALVCNATAARLLGVTDGREGRATLRGYLGAVHEEDRLLAEFAWQACLEGAGPLHVTHRVSGVAARWVTMRGGLCGELQEGRRRLSGIVRDDTTRMRDQEDLAAVKSRAEKLLAIADTVILSLDRQGRVTLLNNVGCDLLGVSPQQAHGMAWFDAAPASGGHRDRARAEFDAAMAQLGDERRRYEMSLRAADGELRRIRWGQAVLRDEVHGVEGVLLSGEDITEMRRAQRALERVTEQAVQANRAKSEFLSAMSHELRTPLNAILGFVQLLGREAQETLSQRQHDHLAYIEKSGRHLLALITDVLDLARIEAGQVSLSPRTVALPEIVRECIDLLAQMARKRGVAVTLAPLQGVAGSAYVDPLRFKQIVLNLISNAIKYNREGGVVLVELLQATAEDPARVVVSDTGLGLTEDQLSRVFEPFQRLGAERSAVEGVGIGLALSRQFAQLMGGDLQVMGTPGVGAVFWLDAPSLAGAGAAPLRETGEAQAEQETPQLPSTPFEALYVEDAPVNARLMEAWFKRIPQATLRVVSDGRSGLREAALKRPDLVLLDLGLPDMDGFQVLEYMRETTALTDMPVIAVSADATEATRAQAQASSFFGFLTKPLDFAELETLIARALIQSGAANR</sequence>
<dbReference type="Gene3D" id="3.30.565.10">
    <property type="entry name" value="Histidine kinase-like ATPase, C-terminal domain"/>
    <property type="match status" value="1"/>
</dbReference>
<dbReference type="InterPro" id="IPR003661">
    <property type="entry name" value="HisK_dim/P_dom"/>
</dbReference>
<name>A0A1Y2K4R6_9PROT</name>
<dbReference type="SMART" id="SM00091">
    <property type="entry name" value="PAS"/>
    <property type="match status" value="2"/>
</dbReference>
<feature type="domain" description="PAC" evidence="10">
    <location>
        <begin position="213"/>
        <end position="265"/>
    </location>
</feature>
<feature type="modified residue" description="4-aspartylphosphate" evidence="6">
    <location>
        <position position="582"/>
    </location>
</feature>
<dbReference type="Gene3D" id="3.30.450.20">
    <property type="entry name" value="PAS domain"/>
    <property type="match status" value="2"/>
</dbReference>
<reference evidence="11 12" key="1">
    <citation type="journal article" date="2016" name="BMC Genomics">
        <title>Combined genomic and structural analyses of a cultured magnetotactic bacterium reveals its niche adaptation to a dynamic environment.</title>
        <authorList>
            <person name="Araujo A.C."/>
            <person name="Morillo V."/>
            <person name="Cypriano J."/>
            <person name="Teixeira L.C."/>
            <person name="Leao P."/>
            <person name="Lyra S."/>
            <person name="Almeida L.G."/>
            <person name="Bazylinski D.A."/>
            <person name="Vasconcellos A.T."/>
            <person name="Abreu F."/>
            <person name="Lins U."/>
        </authorList>
    </citation>
    <scope>NUCLEOTIDE SEQUENCE [LARGE SCALE GENOMIC DNA]</scope>
    <source>
        <strain evidence="11 12">IT-1</strain>
    </source>
</reference>
<dbReference type="AlphaFoldDB" id="A0A1Y2K4R6"/>
<feature type="domain" description="Histidine kinase" evidence="7">
    <location>
        <begin position="283"/>
        <end position="504"/>
    </location>
</feature>
<evidence type="ECO:0000256" key="6">
    <source>
        <dbReference type="PROSITE-ProRule" id="PRU00169"/>
    </source>
</evidence>
<dbReference type="InterPro" id="IPR036097">
    <property type="entry name" value="HisK_dim/P_sf"/>
</dbReference>
<dbReference type="GO" id="GO:0000155">
    <property type="term" value="F:phosphorelay sensor kinase activity"/>
    <property type="evidence" value="ECO:0007669"/>
    <property type="project" value="InterPro"/>
</dbReference>
<keyword evidence="5" id="KW-0418">Kinase</keyword>
<dbReference type="InterPro" id="IPR004358">
    <property type="entry name" value="Sig_transdc_His_kin-like_C"/>
</dbReference>
<evidence type="ECO:0000259" key="10">
    <source>
        <dbReference type="PROSITE" id="PS50113"/>
    </source>
</evidence>
<evidence type="ECO:0000256" key="5">
    <source>
        <dbReference type="ARBA" id="ARBA00022777"/>
    </source>
</evidence>
<dbReference type="InterPro" id="IPR035965">
    <property type="entry name" value="PAS-like_dom_sf"/>
</dbReference>
<dbReference type="SMART" id="SM00448">
    <property type="entry name" value="REC"/>
    <property type="match status" value="1"/>
</dbReference>
<dbReference type="SMART" id="SM00388">
    <property type="entry name" value="HisKA"/>
    <property type="match status" value="1"/>
</dbReference>
<dbReference type="InterPro" id="IPR000014">
    <property type="entry name" value="PAS"/>
</dbReference>
<dbReference type="InterPro" id="IPR036890">
    <property type="entry name" value="HATPase_C_sf"/>
</dbReference>
<dbReference type="Proteomes" id="UP000194003">
    <property type="component" value="Unassembled WGS sequence"/>
</dbReference>
<dbReference type="SUPFAM" id="SSF52172">
    <property type="entry name" value="CheY-like"/>
    <property type="match status" value="1"/>
</dbReference>
<dbReference type="PROSITE" id="PS50110">
    <property type="entry name" value="RESPONSE_REGULATORY"/>
    <property type="match status" value="1"/>
</dbReference>
<dbReference type="PRINTS" id="PR00344">
    <property type="entry name" value="BCTRLSENSOR"/>
</dbReference>
<dbReference type="STRING" id="1434232.MAIT1_03778"/>
<dbReference type="InterPro" id="IPR000700">
    <property type="entry name" value="PAS-assoc_C"/>
</dbReference>
<dbReference type="PANTHER" id="PTHR43047:SF72">
    <property type="entry name" value="OSMOSENSING HISTIDINE PROTEIN KINASE SLN1"/>
    <property type="match status" value="1"/>
</dbReference>
<evidence type="ECO:0000313" key="12">
    <source>
        <dbReference type="Proteomes" id="UP000194003"/>
    </source>
</evidence>
<dbReference type="PANTHER" id="PTHR43047">
    <property type="entry name" value="TWO-COMPONENT HISTIDINE PROTEIN KINASE"/>
    <property type="match status" value="1"/>
</dbReference>
<gene>
    <name evidence="11" type="ORF">MAIT1_03778</name>
</gene>
<evidence type="ECO:0000256" key="1">
    <source>
        <dbReference type="ARBA" id="ARBA00000085"/>
    </source>
</evidence>
<feature type="domain" description="PAS" evidence="9">
    <location>
        <begin position="136"/>
        <end position="180"/>
    </location>
</feature>
<evidence type="ECO:0000256" key="3">
    <source>
        <dbReference type="ARBA" id="ARBA00022553"/>
    </source>
</evidence>
<keyword evidence="3 6" id="KW-0597">Phosphoprotein</keyword>
<dbReference type="GO" id="GO:0005886">
    <property type="term" value="C:plasma membrane"/>
    <property type="evidence" value="ECO:0007669"/>
    <property type="project" value="TreeGrafter"/>
</dbReference>
<dbReference type="PROSITE" id="PS50109">
    <property type="entry name" value="HIS_KIN"/>
    <property type="match status" value="1"/>
</dbReference>
<evidence type="ECO:0000259" key="7">
    <source>
        <dbReference type="PROSITE" id="PS50109"/>
    </source>
</evidence>
<dbReference type="SMART" id="SM00387">
    <property type="entry name" value="HATPase_c"/>
    <property type="match status" value="1"/>
</dbReference>
<comment type="catalytic activity">
    <reaction evidence="1">
        <text>ATP + protein L-histidine = ADP + protein N-phospho-L-histidine.</text>
        <dbReference type="EC" id="2.7.13.3"/>
    </reaction>
</comment>
<keyword evidence="4" id="KW-0808">Transferase</keyword>
<protein>
    <recommendedName>
        <fullName evidence="2">histidine kinase</fullName>
        <ecNumber evidence="2">2.7.13.3</ecNumber>
    </recommendedName>
</protein>
<dbReference type="InterPro" id="IPR003594">
    <property type="entry name" value="HATPase_dom"/>
</dbReference>
<dbReference type="InterPro" id="IPR011006">
    <property type="entry name" value="CheY-like_superfamily"/>
</dbReference>
<dbReference type="Gene3D" id="3.40.50.2300">
    <property type="match status" value="1"/>
</dbReference>
<dbReference type="GO" id="GO:0009927">
    <property type="term" value="F:histidine phosphotransfer kinase activity"/>
    <property type="evidence" value="ECO:0007669"/>
    <property type="project" value="TreeGrafter"/>
</dbReference>
<dbReference type="PROSITE" id="PS50113">
    <property type="entry name" value="PAC"/>
    <property type="match status" value="1"/>
</dbReference>
<dbReference type="Pfam" id="PF00072">
    <property type="entry name" value="Response_reg"/>
    <property type="match status" value="1"/>
</dbReference>
<dbReference type="Gene3D" id="1.10.287.130">
    <property type="match status" value="1"/>
</dbReference>
<organism evidence="11 12">
    <name type="scientific">Magnetofaba australis IT-1</name>
    <dbReference type="NCBI Taxonomy" id="1434232"/>
    <lineage>
        <taxon>Bacteria</taxon>
        <taxon>Pseudomonadati</taxon>
        <taxon>Pseudomonadota</taxon>
        <taxon>Magnetococcia</taxon>
        <taxon>Magnetococcales</taxon>
        <taxon>Magnetococcaceae</taxon>
        <taxon>Magnetofaba</taxon>
    </lineage>
</organism>
<evidence type="ECO:0000256" key="4">
    <source>
        <dbReference type="ARBA" id="ARBA00022679"/>
    </source>
</evidence>
<dbReference type="InterPro" id="IPR001789">
    <property type="entry name" value="Sig_transdc_resp-reg_receiver"/>
</dbReference>
<dbReference type="SUPFAM" id="SSF55785">
    <property type="entry name" value="PYP-like sensor domain (PAS domain)"/>
    <property type="match status" value="1"/>
</dbReference>
<dbReference type="CDD" id="cd00082">
    <property type="entry name" value="HisKA"/>
    <property type="match status" value="1"/>
</dbReference>
<dbReference type="NCBIfam" id="TIGR00229">
    <property type="entry name" value="sensory_box"/>
    <property type="match status" value="1"/>
</dbReference>
<evidence type="ECO:0000259" key="9">
    <source>
        <dbReference type="PROSITE" id="PS50112"/>
    </source>
</evidence>
<dbReference type="PROSITE" id="PS50112">
    <property type="entry name" value="PAS"/>
    <property type="match status" value="1"/>
</dbReference>
<evidence type="ECO:0000313" key="11">
    <source>
        <dbReference type="EMBL" id="OSM03973.1"/>
    </source>
</evidence>
<comment type="caution">
    <text evidence="11">The sequence shown here is derived from an EMBL/GenBank/DDBJ whole genome shotgun (WGS) entry which is preliminary data.</text>
</comment>
<keyword evidence="12" id="KW-1185">Reference proteome</keyword>